<feature type="transmembrane region" description="Helical" evidence="6">
    <location>
        <begin position="59"/>
        <end position="79"/>
    </location>
</feature>
<dbReference type="GO" id="GO:0016020">
    <property type="term" value="C:membrane"/>
    <property type="evidence" value="ECO:0007669"/>
    <property type="project" value="UniProtKB-SubCell"/>
</dbReference>
<evidence type="ECO:0000256" key="2">
    <source>
        <dbReference type="ARBA" id="ARBA00022692"/>
    </source>
</evidence>
<organism evidence="8 9">
    <name type="scientific">Pyrocoelia pectoralis</name>
    <dbReference type="NCBI Taxonomy" id="417401"/>
    <lineage>
        <taxon>Eukaryota</taxon>
        <taxon>Metazoa</taxon>
        <taxon>Ecdysozoa</taxon>
        <taxon>Arthropoda</taxon>
        <taxon>Hexapoda</taxon>
        <taxon>Insecta</taxon>
        <taxon>Pterygota</taxon>
        <taxon>Neoptera</taxon>
        <taxon>Endopterygota</taxon>
        <taxon>Coleoptera</taxon>
        <taxon>Polyphaga</taxon>
        <taxon>Elateriformia</taxon>
        <taxon>Elateroidea</taxon>
        <taxon>Lampyridae</taxon>
        <taxon>Lampyrinae</taxon>
        <taxon>Pyrocoelia</taxon>
    </lineage>
</organism>
<dbReference type="SUPFAM" id="SSF103473">
    <property type="entry name" value="MFS general substrate transporter"/>
    <property type="match status" value="1"/>
</dbReference>
<feature type="transmembrane region" description="Helical" evidence="6">
    <location>
        <begin position="20"/>
        <end position="39"/>
    </location>
</feature>
<evidence type="ECO:0000256" key="5">
    <source>
        <dbReference type="ARBA" id="ARBA00023180"/>
    </source>
</evidence>
<keyword evidence="2 6" id="KW-0812">Transmembrane</keyword>
<dbReference type="InterPro" id="IPR003663">
    <property type="entry name" value="Sugar/inositol_transpt"/>
</dbReference>
<dbReference type="PANTHER" id="PTHR48021">
    <property type="match status" value="1"/>
</dbReference>
<feature type="transmembrane region" description="Helical" evidence="6">
    <location>
        <begin position="284"/>
        <end position="304"/>
    </location>
</feature>
<keyword evidence="4 6" id="KW-0472">Membrane</keyword>
<comment type="subcellular location">
    <subcellularLocation>
        <location evidence="1">Membrane</location>
        <topology evidence="1">Multi-pass membrane protein</topology>
    </subcellularLocation>
</comment>
<evidence type="ECO:0000313" key="9">
    <source>
        <dbReference type="Proteomes" id="UP001329430"/>
    </source>
</evidence>
<sequence length="456" mass="50972">MKIVSKIEKLFEHGIGRTMLAAICAHSVSISIGICQSYSAILLPQITHEFQVTPEESSWIASFGVVTNPIGSILSGLFAEYLGRKPSILLSSIPFLIGWVCIATSKSITLLYVGRLITGIAAGMSVASYTYVAEISAPSHRGFFQSLGPICASFGILLTYILGAYIKWDVVALISVSFSIFTLIGMQLVPESPDYLLKIGKKEEAMKSFMWFRRSNATVQVEMDRYNGDAEQATKKFYLSSRIIKPFLILVILFLLQALSGIYTILYYAVNFFEEANLNIDEHISSIIVGLIRFTMSIAASILINGYGRKILCIISSVGMAVTMFSAAAYFKYYEIYTDEEKRYRAFPLISVLFNVFFSMVGMLPIPWILVGELFPLRARPIMGGIVICLAQCFTFICVKIYYDTIAFLSFSGTLFLFSFVSLLCLLFTKFVLPETKDKTLDEIEKIFRKRTGDEP</sequence>
<dbReference type="InterPro" id="IPR005828">
    <property type="entry name" value="MFS_sugar_transport-like"/>
</dbReference>
<dbReference type="PANTHER" id="PTHR48021:SF32">
    <property type="entry name" value="FACILITATED TREHALOSE TRANSPORTER TRET1-2 HOMOLOG-LIKE PROTEIN"/>
    <property type="match status" value="1"/>
</dbReference>
<gene>
    <name evidence="8" type="ORF">RI129_012992</name>
</gene>
<feature type="transmembrane region" description="Helical" evidence="6">
    <location>
        <begin position="111"/>
        <end position="132"/>
    </location>
</feature>
<feature type="transmembrane region" description="Helical" evidence="6">
    <location>
        <begin position="382"/>
        <end position="403"/>
    </location>
</feature>
<comment type="caution">
    <text evidence="8">The sequence shown here is derived from an EMBL/GenBank/DDBJ whole genome shotgun (WGS) entry which is preliminary data.</text>
</comment>
<dbReference type="InterPro" id="IPR036259">
    <property type="entry name" value="MFS_trans_sf"/>
</dbReference>
<feature type="transmembrane region" description="Helical" evidence="6">
    <location>
        <begin position="144"/>
        <end position="166"/>
    </location>
</feature>
<dbReference type="GO" id="GO:0022857">
    <property type="term" value="F:transmembrane transporter activity"/>
    <property type="evidence" value="ECO:0007669"/>
    <property type="project" value="InterPro"/>
</dbReference>
<dbReference type="PRINTS" id="PR00171">
    <property type="entry name" value="SUGRTRNSPORT"/>
</dbReference>
<dbReference type="InterPro" id="IPR020846">
    <property type="entry name" value="MFS_dom"/>
</dbReference>
<evidence type="ECO:0000256" key="4">
    <source>
        <dbReference type="ARBA" id="ARBA00023136"/>
    </source>
</evidence>
<feature type="transmembrane region" description="Helical" evidence="6">
    <location>
        <begin position="311"/>
        <end position="334"/>
    </location>
</feature>
<dbReference type="PROSITE" id="PS50850">
    <property type="entry name" value="MFS"/>
    <property type="match status" value="1"/>
</dbReference>
<dbReference type="EMBL" id="JAVRBK010000010">
    <property type="protein sequence ID" value="KAK5638697.1"/>
    <property type="molecule type" value="Genomic_DNA"/>
</dbReference>
<keyword evidence="3 6" id="KW-1133">Transmembrane helix</keyword>
<dbReference type="FunFam" id="1.20.1250.20:FF:000249">
    <property type="entry name" value="facilitated trehalose transporter Tret1"/>
    <property type="match status" value="1"/>
</dbReference>
<feature type="transmembrane region" description="Helical" evidence="6">
    <location>
        <begin position="346"/>
        <end position="370"/>
    </location>
</feature>
<evidence type="ECO:0000256" key="6">
    <source>
        <dbReference type="SAM" id="Phobius"/>
    </source>
</evidence>
<evidence type="ECO:0000313" key="8">
    <source>
        <dbReference type="EMBL" id="KAK5638697.1"/>
    </source>
</evidence>
<dbReference type="Gene3D" id="1.20.1250.20">
    <property type="entry name" value="MFS general substrate transporter like domains"/>
    <property type="match status" value="2"/>
</dbReference>
<dbReference type="InterPro" id="IPR005829">
    <property type="entry name" value="Sugar_transporter_CS"/>
</dbReference>
<protein>
    <recommendedName>
        <fullName evidence="7">Major facilitator superfamily (MFS) profile domain-containing protein</fullName>
    </recommendedName>
</protein>
<keyword evidence="5" id="KW-0325">Glycoprotein</keyword>
<evidence type="ECO:0000256" key="1">
    <source>
        <dbReference type="ARBA" id="ARBA00004141"/>
    </source>
</evidence>
<dbReference type="InterPro" id="IPR050549">
    <property type="entry name" value="MFS_Trehalose_Transporter"/>
</dbReference>
<dbReference type="PROSITE" id="PS00216">
    <property type="entry name" value="SUGAR_TRANSPORT_1"/>
    <property type="match status" value="1"/>
</dbReference>
<accession>A0AAN7UZH9</accession>
<dbReference type="Proteomes" id="UP001329430">
    <property type="component" value="Chromosome 10"/>
</dbReference>
<evidence type="ECO:0000256" key="3">
    <source>
        <dbReference type="ARBA" id="ARBA00022989"/>
    </source>
</evidence>
<feature type="transmembrane region" description="Helical" evidence="6">
    <location>
        <begin position="247"/>
        <end position="269"/>
    </location>
</feature>
<evidence type="ECO:0000259" key="7">
    <source>
        <dbReference type="PROSITE" id="PS50850"/>
    </source>
</evidence>
<reference evidence="8 9" key="1">
    <citation type="journal article" date="2024" name="Insects">
        <title>An Improved Chromosome-Level Genome Assembly of the Firefly Pyrocoelia pectoralis.</title>
        <authorList>
            <person name="Fu X."/>
            <person name="Meyer-Rochow V.B."/>
            <person name="Ballantyne L."/>
            <person name="Zhu X."/>
        </authorList>
    </citation>
    <scope>NUCLEOTIDE SEQUENCE [LARGE SCALE GENOMIC DNA]</scope>
    <source>
        <strain evidence="8">XCY_ONT2</strain>
    </source>
</reference>
<feature type="transmembrane region" description="Helical" evidence="6">
    <location>
        <begin position="172"/>
        <end position="189"/>
    </location>
</feature>
<dbReference type="AlphaFoldDB" id="A0AAN7UZH9"/>
<name>A0AAN7UZH9_9COLE</name>
<keyword evidence="9" id="KW-1185">Reference proteome</keyword>
<feature type="domain" description="Major facilitator superfamily (MFS) profile" evidence="7">
    <location>
        <begin position="17"/>
        <end position="437"/>
    </location>
</feature>
<proteinExistence type="predicted"/>
<feature type="transmembrane region" description="Helical" evidence="6">
    <location>
        <begin position="409"/>
        <end position="429"/>
    </location>
</feature>
<dbReference type="Pfam" id="PF00083">
    <property type="entry name" value="Sugar_tr"/>
    <property type="match status" value="1"/>
</dbReference>